<dbReference type="FunFam" id="1.10.340.70:FF:000001">
    <property type="entry name" value="Retrovirus-related Pol polyprotein from transposon gypsy-like Protein"/>
    <property type="match status" value="1"/>
</dbReference>
<evidence type="ECO:0000256" key="6">
    <source>
        <dbReference type="ARBA" id="ARBA00022801"/>
    </source>
</evidence>
<evidence type="ECO:0000256" key="2">
    <source>
        <dbReference type="ARBA" id="ARBA00022679"/>
    </source>
</evidence>
<protein>
    <recommendedName>
        <fullName evidence="1">RNA-directed DNA polymerase</fullName>
        <ecNumber evidence="1">2.7.7.49</ecNumber>
    </recommendedName>
</protein>
<comment type="caution">
    <text evidence="12">The sequence shown here is derived from an EMBL/GenBank/DDBJ whole genome shotgun (WGS) entry which is preliminary data.</text>
</comment>
<dbReference type="Gene3D" id="1.10.340.70">
    <property type="match status" value="1"/>
</dbReference>
<evidence type="ECO:0000313" key="13">
    <source>
        <dbReference type="Proteomes" id="UP001187531"/>
    </source>
</evidence>
<accession>A0AA88H686</accession>
<keyword evidence="4" id="KW-0540">Nuclease</keyword>
<name>A0AA88H686_ARTSF</name>
<evidence type="ECO:0000256" key="3">
    <source>
        <dbReference type="ARBA" id="ARBA00022695"/>
    </source>
</evidence>
<feature type="region of interest" description="Disordered" evidence="8">
    <location>
        <begin position="382"/>
        <end position="416"/>
    </location>
</feature>
<gene>
    <name evidence="12" type="ORF">QYM36_020102</name>
</gene>
<keyword evidence="9" id="KW-0812">Transmembrane</keyword>
<keyword evidence="5" id="KW-0255">Endonuclease</keyword>
<organism evidence="12 13">
    <name type="scientific">Artemia franciscana</name>
    <name type="common">Brine shrimp</name>
    <name type="synonym">Artemia sanfranciscana</name>
    <dbReference type="NCBI Taxonomy" id="6661"/>
    <lineage>
        <taxon>Eukaryota</taxon>
        <taxon>Metazoa</taxon>
        <taxon>Ecdysozoa</taxon>
        <taxon>Arthropoda</taxon>
        <taxon>Crustacea</taxon>
        <taxon>Branchiopoda</taxon>
        <taxon>Anostraca</taxon>
        <taxon>Artemiidae</taxon>
        <taxon>Artemia</taxon>
    </lineage>
</organism>
<keyword evidence="2" id="KW-0808">Transferase</keyword>
<evidence type="ECO:0000259" key="11">
    <source>
        <dbReference type="Pfam" id="PF17921"/>
    </source>
</evidence>
<sequence length="416" mass="46862">YLYGVRFKVETDHQSFKSLLATKEPAGRTVRWVLSLQDFEFEVVYSPGSQNKVPDALSRLPVVNAVVDFDSFPILPQAIDMEEVRKAQKVDRFCSSIVMYLASKHIMPLDVEKLVIREIQNFVIENGVLCHVSTVSGKCRKGEYSIVPVIPNNLVPEIMEYFHDSPYAGHFSTAKTFSRLKDCIFFLSMYAICKRFCESCPTCISRKPMNVTHKAPLQELPLPSNVLEMISIDLVTCEDQDDQLKDTEDTLRVSAVDGKKDEYIWVAPAKDQLPKRSYIVDSILAIFSPIVFGIILLCVTSLVLTIYPPGEDIKEGELFESFFDEFSYQSKYLHDSEVLQTTSVRNNNKDADSNHELSSPPSRHLSLPLNVEGSISRRSSPFCFRESSNDGEQSPYSTLSRSGNRGASMTPYGTLA</sequence>
<evidence type="ECO:0000259" key="10">
    <source>
        <dbReference type="Pfam" id="PF17917"/>
    </source>
</evidence>
<dbReference type="Proteomes" id="UP001187531">
    <property type="component" value="Unassembled WGS sequence"/>
</dbReference>
<feature type="compositionally biased region" description="Low complexity" evidence="8">
    <location>
        <begin position="357"/>
        <end position="367"/>
    </location>
</feature>
<dbReference type="InterPro" id="IPR041588">
    <property type="entry name" value="Integrase_H2C2"/>
</dbReference>
<evidence type="ECO:0000256" key="7">
    <source>
        <dbReference type="ARBA" id="ARBA00022918"/>
    </source>
</evidence>
<dbReference type="Pfam" id="PF17921">
    <property type="entry name" value="Integrase_H2C2"/>
    <property type="match status" value="1"/>
</dbReference>
<feature type="domain" description="Integrase zinc-binding" evidence="11">
    <location>
        <begin position="150"/>
        <end position="208"/>
    </location>
</feature>
<keyword evidence="13" id="KW-1185">Reference proteome</keyword>
<keyword evidence="7" id="KW-0695">RNA-directed DNA polymerase</keyword>
<keyword evidence="9" id="KW-1133">Transmembrane helix</keyword>
<evidence type="ECO:0000256" key="9">
    <source>
        <dbReference type="SAM" id="Phobius"/>
    </source>
</evidence>
<keyword evidence="9" id="KW-0472">Membrane</keyword>
<evidence type="ECO:0000256" key="1">
    <source>
        <dbReference type="ARBA" id="ARBA00012493"/>
    </source>
</evidence>
<evidence type="ECO:0000256" key="8">
    <source>
        <dbReference type="SAM" id="MobiDB-lite"/>
    </source>
</evidence>
<evidence type="ECO:0000256" key="4">
    <source>
        <dbReference type="ARBA" id="ARBA00022722"/>
    </source>
</evidence>
<dbReference type="InterPro" id="IPR041373">
    <property type="entry name" value="RT_RNaseH"/>
</dbReference>
<dbReference type="EC" id="2.7.7.49" evidence="1"/>
<dbReference type="GO" id="GO:0016787">
    <property type="term" value="F:hydrolase activity"/>
    <property type="evidence" value="ECO:0007669"/>
    <property type="project" value="UniProtKB-KW"/>
</dbReference>
<proteinExistence type="predicted"/>
<evidence type="ECO:0000256" key="5">
    <source>
        <dbReference type="ARBA" id="ARBA00022759"/>
    </source>
</evidence>
<feature type="non-terminal residue" evidence="12">
    <location>
        <position position="1"/>
    </location>
</feature>
<dbReference type="AlphaFoldDB" id="A0AA88H686"/>
<dbReference type="Pfam" id="PF17917">
    <property type="entry name" value="RT_RNaseH"/>
    <property type="match status" value="1"/>
</dbReference>
<dbReference type="PANTHER" id="PTHR37984:SF15">
    <property type="entry name" value="INTEGRASE CATALYTIC DOMAIN-CONTAINING PROTEIN"/>
    <property type="match status" value="1"/>
</dbReference>
<dbReference type="GO" id="GO:0003964">
    <property type="term" value="F:RNA-directed DNA polymerase activity"/>
    <property type="evidence" value="ECO:0007669"/>
    <property type="project" value="UniProtKB-KW"/>
</dbReference>
<dbReference type="PANTHER" id="PTHR37984">
    <property type="entry name" value="PROTEIN CBG26694"/>
    <property type="match status" value="1"/>
</dbReference>
<feature type="domain" description="Reverse transcriptase RNase H-like" evidence="10">
    <location>
        <begin position="1"/>
        <end position="39"/>
    </location>
</feature>
<feature type="compositionally biased region" description="Polar residues" evidence="8">
    <location>
        <begin position="390"/>
        <end position="407"/>
    </location>
</feature>
<feature type="region of interest" description="Disordered" evidence="8">
    <location>
        <begin position="346"/>
        <end position="367"/>
    </location>
</feature>
<keyword evidence="3" id="KW-0548">Nucleotidyltransferase</keyword>
<feature type="non-terminal residue" evidence="12">
    <location>
        <position position="416"/>
    </location>
</feature>
<feature type="transmembrane region" description="Helical" evidence="9">
    <location>
        <begin position="283"/>
        <end position="307"/>
    </location>
</feature>
<evidence type="ECO:0000313" key="12">
    <source>
        <dbReference type="EMBL" id="KAK2701226.1"/>
    </source>
</evidence>
<dbReference type="EMBL" id="JAVRJZ010006477">
    <property type="protein sequence ID" value="KAK2701226.1"/>
    <property type="molecule type" value="Genomic_DNA"/>
</dbReference>
<reference evidence="12" key="1">
    <citation type="submission" date="2023-07" db="EMBL/GenBank/DDBJ databases">
        <title>Chromosome-level genome assembly of Artemia franciscana.</title>
        <authorList>
            <person name="Jo E."/>
        </authorList>
    </citation>
    <scope>NUCLEOTIDE SEQUENCE</scope>
    <source>
        <tissue evidence="12">Whole body</tissue>
    </source>
</reference>
<dbReference type="GO" id="GO:0004519">
    <property type="term" value="F:endonuclease activity"/>
    <property type="evidence" value="ECO:0007669"/>
    <property type="project" value="UniProtKB-KW"/>
</dbReference>
<keyword evidence="6" id="KW-0378">Hydrolase</keyword>
<dbReference type="InterPro" id="IPR050951">
    <property type="entry name" value="Retrovirus_Pol_polyprotein"/>
</dbReference>